<evidence type="ECO:0000313" key="1">
    <source>
        <dbReference type="EMBL" id="KDO30522.1"/>
    </source>
</evidence>
<dbReference type="KEGG" id="spar:SPRG_04423"/>
<protein>
    <submittedName>
        <fullName evidence="1">Uncharacterized protein</fullName>
    </submittedName>
</protein>
<dbReference type="EMBL" id="KK583201">
    <property type="protein sequence ID" value="KDO30522.1"/>
    <property type="molecule type" value="Genomic_DNA"/>
</dbReference>
<dbReference type="RefSeq" id="XP_012198737.1">
    <property type="nucleotide sequence ID" value="XM_012343347.1"/>
</dbReference>
<evidence type="ECO:0000313" key="2">
    <source>
        <dbReference type="Proteomes" id="UP000030745"/>
    </source>
</evidence>
<dbReference type="AlphaFoldDB" id="A0A067CUQ2"/>
<dbReference type="GeneID" id="24126866"/>
<organism evidence="1 2">
    <name type="scientific">Saprolegnia parasitica (strain CBS 223.65)</name>
    <dbReference type="NCBI Taxonomy" id="695850"/>
    <lineage>
        <taxon>Eukaryota</taxon>
        <taxon>Sar</taxon>
        <taxon>Stramenopiles</taxon>
        <taxon>Oomycota</taxon>
        <taxon>Saprolegniomycetes</taxon>
        <taxon>Saprolegniales</taxon>
        <taxon>Saprolegniaceae</taxon>
        <taxon>Saprolegnia</taxon>
    </lineage>
</organism>
<proteinExistence type="predicted"/>
<accession>A0A067CUQ2</accession>
<dbReference type="VEuPathDB" id="FungiDB:SPRG_04423"/>
<sequence length="245" mass="27531">MRHNDDSNTVDVRVIGPKTMKDRVLTGLVTDFAKSLAKYFGADRFRWERDYAPSCDAKHDAFLVCGEDESSDEDEADEDDEDEAEVHTIRSVLGTGLWAFRQDVCLTVASGSWGLVSDRERLSELTEMVGRAIRRSAQQRSNFIDNRRVNREVADVLGSGASFPDFCAPLRKAVAYKTFSKSNYRRWCVTVWMDSGAYTTWVTMGQPDEAAFIFFGKIEGFLMPINSGMHWTLDKITSPGKLAGP</sequence>
<dbReference type="Proteomes" id="UP000030745">
    <property type="component" value="Unassembled WGS sequence"/>
</dbReference>
<keyword evidence="2" id="KW-1185">Reference proteome</keyword>
<name>A0A067CUQ2_SAPPC</name>
<gene>
    <name evidence="1" type="ORF">SPRG_04423</name>
</gene>
<reference evidence="1 2" key="1">
    <citation type="journal article" date="2013" name="PLoS Genet.">
        <title>Distinctive expansion of potential virulence genes in the genome of the oomycete fish pathogen Saprolegnia parasitica.</title>
        <authorList>
            <person name="Jiang R.H."/>
            <person name="de Bruijn I."/>
            <person name="Haas B.J."/>
            <person name="Belmonte R."/>
            <person name="Lobach L."/>
            <person name="Christie J."/>
            <person name="van den Ackerveken G."/>
            <person name="Bottin A."/>
            <person name="Bulone V."/>
            <person name="Diaz-Moreno S.M."/>
            <person name="Dumas B."/>
            <person name="Fan L."/>
            <person name="Gaulin E."/>
            <person name="Govers F."/>
            <person name="Grenville-Briggs L.J."/>
            <person name="Horner N.R."/>
            <person name="Levin J.Z."/>
            <person name="Mammella M."/>
            <person name="Meijer H.J."/>
            <person name="Morris P."/>
            <person name="Nusbaum C."/>
            <person name="Oome S."/>
            <person name="Phillips A.J."/>
            <person name="van Rooyen D."/>
            <person name="Rzeszutek E."/>
            <person name="Saraiva M."/>
            <person name="Secombes C.J."/>
            <person name="Seidl M.F."/>
            <person name="Snel B."/>
            <person name="Stassen J.H."/>
            <person name="Sykes S."/>
            <person name="Tripathy S."/>
            <person name="van den Berg H."/>
            <person name="Vega-Arreguin J.C."/>
            <person name="Wawra S."/>
            <person name="Young S.K."/>
            <person name="Zeng Q."/>
            <person name="Dieguez-Uribeondo J."/>
            <person name="Russ C."/>
            <person name="Tyler B.M."/>
            <person name="van West P."/>
        </authorList>
    </citation>
    <scope>NUCLEOTIDE SEQUENCE [LARGE SCALE GENOMIC DNA]</scope>
    <source>
        <strain evidence="1 2">CBS 223.65</strain>
    </source>
</reference>